<feature type="domain" description="HTH tetR-type" evidence="6">
    <location>
        <begin position="14"/>
        <end position="74"/>
    </location>
</feature>
<dbReference type="InterPro" id="IPR041490">
    <property type="entry name" value="KstR2_TetR_C"/>
</dbReference>
<evidence type="ECO:0000256" key="2">
    <source>
        <dbReference type="ARBA" id="ARBA00023015"/>
    </source>
</evidence>
<name>A0ABP9P5H3_9PSEU</name>
<comment type="caution">
    <text evidence="7">The sequence shown here is derived from an EMBL/GenBank/DDBJ whole genome shotgun (WGS) entry which is preliminary data.</text>
</comment>
<evidence type="ECO:0000259" key="6">
    <source>
        <dbReference type="PROSITE" id="PS50977"/>
    </source>
</evidence>
<evidence type="ECO:0000256" key="1">
    <source>
        <dbReference type="ARBA" id="ARBA00022491"/>
    </source>
</evidence>
<evidence type="ECO:0000256" key="5">
    <source>
        <dbReference type="PROSITE-ProRule" id="PRU00335"/>
    </source>
</evidence>
<evidence type="ECO:0000313" key="8">
    <source>
        <dbReference type="Proteomes" id="UP001500804"/>
    </source>
</evidence>
<dbReference type="InterPro" id="IPR036271">
    <property type="entry name" value="Tet_transcr_reg_TetR-rel_C_sf"/>
</dbReference>
<keyword evidence="8" id="KW-1185">Reference proteome</keyword>
<proteinExistence type="predicted"/>
<dbReference type="Gene3D" id="1.10.357.10">
    <property type="entry name" value="Tetracycline Repressor, domain 2"/>
    <property type="match status" value="1"/>
</dbReference>
<dbReference type="Pfam" id="PF17932">
    <property type="entry name" value="TetR_C_24"/>
    <property type="match status" value="1"/>
</dbReference>
<keyword evidence="3 5" id="KW-0238">DNA-binding</keyword>
<keyword evidence="4" id="KW-0804">Transcription</keyword>
<dbReference type="EMBL" id="BAABJO010000050">
    <property type="protein sequence ID" value="GAA5140905.1"/>
    <property type="molecule type" value="Genomic_DNA"/>
</dbReference>
<dbReference type="Proteomes" id="UP001500804">
    <property type="component" value="Unassembled WGS sequence"/>
</dbReference>
<protein>
    <submittedName>
        <fullName evidence="7">TetR/AcrR family transcriptional regulator</fullName>
    </submittedName>
</protein>
<dbReference type="PROSITE" id="PS50977">
    <property type="entry name" value="HTH_TETR_2"/>
    <property type="match status" value="1"/>
</dbReference>
<dbReference type="Pfam" id="PF00440">
    <property type="entry name" value="TetR_N"/>
    <property type="match status" value="1"/>
</dbReference>
<gene>
    <name evidence="7" type="ORF">GCM10023320_79140</name>
</gene>
<feature type="DNA-binding region" description="H-T-H motif" evidence="5">
    <location>
        <begin position="37"/>
        <end position="56"/>
    </location>
</feature>
<dbReference type="SUPFAM" id="SSF46689">
    <property type="entry name" value="Homeodomain-like"/>
    <property type="match status" value="1"/>
</dbReference>
<dbReference type="SUPFAM" id="SSF48498">
    <property type="entry name" value="Tetracyclin repressor-like, C-terminal domain"/>
    <property type="match status" value="1"/>
</dbReference>
<dbReference type="InterPro" id="IPR050109">
    <property type="entry name" value="HTH-type_TetR-like_transc_reg"/>
</dbReference>
<dbReference type="PANTHER" id="PTHR30055:SF175">
    <property type="entry name" value="HTH-TYPE TRANSCRIPTIONAL REPRESSOR KSTR2"/>
    <property type="match status" value="1"/>
</dbReference>
<dbReference type="Gene3D" id="1.10.10.60">
    <property type="entry name" value="Homeodomain-like"/>
    <property type="match status" value="1"/>
</dbReference>
<dbReference type="PANTHER" id="PTHR30055">
    <property type="entry name" value="HTH-TYPE TRANSCRIPTIONAL REGULATOR RUTR"/>
    <property type="match status" value="1"/>
</dbReference>
<sequence length="211" mass="23529">MVMQSGLGRRGPAEAGRMEVLNAAATVFMERGFTATSVDDIAEVLGSTKGRIYHYYRSKADIFLDVLTLAMLDLLERIRPIAEQRDLPPDARLHAAARMHATVMMTQSARSRVAVQGTEMHLMQEAGAKQRRALQAFVDMRDEYEQYFADIVADGTRAGLFRDVAPRLAAKPILGALNWINMWYRPRPGSDIENIAEEFATFVVNGLRPTG</sequence>
<dbReference type="PRINTS" id="PR00455">
    <property type="entry name" value="HTHTETR"/>
</dbReference>
<dbReference type="InterPro" id="IPR009057">
    <property type="entry name" value="Homeodomain-like_sf"/>
</dbReference>
<keyword evidence="1" id="KW-0678">Repressor</keyword>
<reference evidence="8" key="1">
    <citation type="journal article" date="2019" name="Int. J. Syst. Evol. Microbiol.">
        <title>The Global Catalogue of Microorganisms (GCM) 10K type strain sequencing project: providing services to taxonomists for standard genome sequencing and annotation.</title>
        <authorList>
            <consortium name="The Broad Institute Genomics Platform"/>
            <consortium name="The Broad Institute Genome Sequencing Center for Infectious Disease"/>
            <person name="Wu L."/>
            <person name="Ma J."/>
        </authorList>
    </citation>
    <scope>NUCLEOTIDE SEQUENCE [LARGE SCALE GENOMIC DNA]</scope>
    <source>
        <strain evidence="8">JCM 18302</strain>
    </source>
</reference>
<evidence type="ECO:0000313" key="7">
    <source>
        <dbReference type="EMBL" id="GAA5140905.1"/>
    </source>
</evidence>
<keyword evidence="2" id="KW-0805">Transcription regulation</keyword>
<organism evidence="7 8">
    <name type="scientific">Pseudonocardia adelaidensis</name>
    <dbReference type="NCBI Taxonomy" id="648754"/>
    <lineage>
        <taxon>Bacteria</taxon>
        <taxon>Bacillati</taxon>
        <taxon>Actinomycetota</taxon>
        <taxon>Actinomycetes</taxon>
        <taxon>Pseudonocardiales</taxon>
        <taxon>Pseudonocardiaceae</taxon>
        <taxon>Pseudonocardia</taxon>
    </lineage>
</organism>
<evidence type="ECO:0000256" key="3">
    <source>
        <dbReference type="ARBA" id="ARBA00023125"/>
    </source>
</evidence>
<dbReference type="InterPro" id="IPR001647">
    <property type="entry name" value="HTH_TetR"/>
</dbReference>
<accession>A0ABP9P5H3</accession>
<evidence type="ECO:0000256" key="4">
    <source>
        <dbReference type="ARBA" id="ARBA00023163"/>
    </source>
</evidence>